<organism evidence="5 6">
    <name type="scientific">Stakelama pacifica</name>
    <dbReference type="NCBI Taxonomy" id="517720"/>
    <lineage>
        <taxon>Bacteria</taxon>
        <taxon>Pseudomonadati</taxon>
        <taxon>Pseudomonadota</taxon>
        <taxon>Alphaproteobacteria</taxon>
        <taxon>Sphingomonadales</taxon>
        <taxon>Sphingomonadaceae</taxon>
        <taxon>Stakelama</taxon>
    </lineage>
</organism>
<proteinExistence type="predicted"/>
<dbReference type="SUPFAM" id="SSF48403">
    <property type="entry name" value="Ankyrin repeat"/>
    <property type="match status" value="1"/>
</dbReference>
<dbReference type="Pfam" id="PF12796">
    <property type="entry name" value="Ank_2"/>
    <property type="match status" value="1"/>
</dbReference>
<dbReference type="InterPro" id="IPR050776">
    <property type="entry name" value="Ank_Repeat/CDKN_Inhibitor"/>
</dbReference>
<dbReference type="PROSITE" id="PS50088">
    <property type="entry name" value="ANK_REPEAT"/>
    <property type="match status" value="2"/>
</dbReference>
<evidence type="ECO:0000313" key="6">
    <source>
        <dbReference type="Proteomes" id="UP000295493"/>
    </source>
</evidence>
<protein>
    <submittedName>
        <fullName evidence="5">Ankyrin repeat protein</fullName>
    </submittedName>
</protein>
<feature type="compositionally biased region" description="Basic and acidic residues" evidence="4">
    <location>
        <begin position="170"/>
        <end position="182"/>
    </location>
</feature>
<feature type="repeat" description="ANK" evidence="3">
    <location>
        <begin position="44"/>
        <end position="76"/>
    </location>
</feature>
<feature type="region of interest" description="Disordered" evidence="4">
    <location>
        <begin position="166"/>
        <end position="188"/>
    </location>
</feature>
<evidence type="ECO:0000256" key="1">
    <source>
        <dbReference type="ARBA" id="ARBA00022737"/>
    </source>
</evidence>
<evidence type="ECO:0000256" key="3">
    <source>
        <dbReference type="PROSITE-ProRule" id="PRU00023"/>
    </source>
</evidence>
<name>A0A4R6FQ21_9SPHN</name>
<dbReference type="InterPro" id="IPR036770">
    <property type="entry name" value="Ankyrin_rpt-contain_sf"/>
</dbReference>
<dbReference type="EMBL" id="SNWD01000005">
    <property type="protein sequence ID" value="TDN82874.1"/>
    <property type="molecule type" value="Genomic_DNA"/>
</dbReference>
<evidence type="ECO:0000256" key="4">
    <source>
        <dbReference type="SAM" id="MobiDB-lite"/>
    </source>
</evidence>
<keyword evidence="1" id="KW-0677">Repeat</keyword>
<keyword evidence="2 3" id="KW-0040">ANK repeat</keyword>
<evidence type="ECO:0000256" key="2">
    <source>
        <dbReference type="ARBA" id="ARBA00023043"/>
    </source>
</evidence>
<evidence type="ECO:0000313" key="5">
    <source>
        <dbReference type="EMBL" id="TDN82874.1"/>
    </source>
</evidence>
<keyword evidence="6" id="KW-1185">Reference proteome</keyword>
<dbReference type="AlphaFoldDB" id="A0A4R6FQ21"/>
<comment type="caution">
    <text evidence="5">The sequence shown here is derived from an EMBL/GenBank/DDBJ whole genome shotgun (WGS) entry which is preliminary data.</text>
</comment>
<dbReference type="SMART" id="SM00248">
    <property type="entry name" value="ANK"/>
    <property type="match status" value="3"/>
</dbReference>
<dbReference type="PROSITE" id="PS50297">
    <property type="entry name" value="ANK_REP_REGION"/>
    <property type="match status" value="1"/>
</dbReference>
<dbReference type="PANTHER" id="PTHR24201">
    <property type="entry name" value="ANK_REP_REGION DOMAIN-CONTAINING PROTEIN"/>
    <property type="match status" value="1"/>
</dbReference>
<feature type="repeat" description="ANK" evidence="3">
    <location>
        <begin position="110"/>
        <end position="148"/>
    </location>
</feature>
<gene>
    <name evidence="5" type="ORF">EV664_10570</name>
</gene>
<reference evidence="5 6" key="1">
    <citation type="submission" date="2019-03" db="EMBL/GenBank/DDBJ databases">
        <title>Genomic Encyclopedia of Type Strains, Phase IV (KMG-IV): sequencing the most valuable type-strain genomes for metagenomic binning, comparative biology and taxonomic classification.</title>
        <authorList>
            <person name="Goeker M."/>
        </authorList>
    </citation>
    <scope>NUCLEOTIDE SEQUENCE [LARGE SCALE GENOMIC DNA]</scope>
    <source>
        <strain evidence="5 6">DSM 25059</strain>
    </source>
</reference>
<dbReference type="InterPro" id="IPR002110">
    <property type="entry name" value="Ankyrin_rpt"/>
</dbReference>
<sequence>MASAQNFSEGYTFLKAVRDADGNKVTSIVNEPGQRIINTTDPNTGDGALHIVTRRSDAAYLQFLLAKGADPNIRNHAGETPALIAVQTAFVRGLELLSAANANFNLADRSGQTPLILAVQMKTVPVPVRLKMIDILMKGGADPNQTDNIAGLSARDYAARETRSPALLEAIEKGPDKGDDTKVYGPQF</sequence>
<dbReference type="Proteomes" id="UP000295493">
    <property type="component" value="Unassembled WGS sequence"/>
</dbReference>
<dbReference type="Gene3D" id="1.25.40.20">
    <property type="entry name" value="Ankyrin repeat-containing domain"/>
    <property type="match status" value="1"/>
</dbReference>
<accession>A0A4R6FQ21</accession>